<keyword evidence="4" id="KW-1185">Reference proteome</keyword>
<dbReference type="SUPFAM" id="SSF56317">
    <property type="entry name" value="Carbon-nitrogen hydrolase"/>
    <property type="match status" value="1"/>
</dbReference>
<dbReference type="Pfam" id="PF00795">
    <property type="entry name" value="CN_hydrolase"/>
    <property type="match status" value="1"/>
</dbReference>
<sequence>MNQKNGVKNNRIRAGAEQVTNPFEKLPEKLTLGMIQFQAHPGKVDLNLQEAEMLIGQAAAQGAQIVLLPELWAIGYGIENPQAYAEKIPGIISGFMSDQAKKHGIYLAGGFPEKGQEDRCYDAAILVNPQGIPILVHRKVHLYCALGEDKIWHPGNSFQVVQTEIGRIGMLICYDGDFPESWRILALKGADLILHPTAYESPCETFGWWTKLYEAAALVNGVWCASANMVGDTPDKTSHFFGWSRIITPMGETISQASYIQMGEKCQSEVLVTTVPFAAGLRNSRTINGCFLADRKPEVYQACGLGK</sequence>
<dbReference type="Proteomes" id="UP000323521">
    <property type="component" value="Chromosome"/>
</dbReference>
<evidence type="ECO:0000256" key="1">
    <source>
        <dbReference type="ARBA" id="ARBA00022801"/>
    </source>
</evidence>
<dbReference type="InterPro" id="IPR036526">
    <property type="entry name" value="C-N_Hydrolase_sf"/>
</dbReference>
<dbReference type="AlphaFoldDB" id="A0A3G1KYJ3"/>
<dbReference type="PANTHER" id="PTHR43674:SF16">
    <property type="entry name" value="CARBON-NITROGEN FAMILY, PUTATIVE (AFU_ORTHOLOGUE AFUA_5G02350)-RELATED"/>
    <property type="match status" value="1"/>
</dbReference>
<dbReference type="EMBL" id="CP017634">
    <property type="protein sequence ID" value="ATW27480.1"/>
    <property type="molecule type" value="Genomic_DNA"/>
</dbReference>
<keyword evidence="1" id="KW-0378">Hydrolase</keyword>
<evidence type="ECO:0000259" key="2">
    <source>
        <dbReference type="PROSITE" id="PS50263"/>
    </source>
</evidence>
<dbReference type="InterPro" id="IPR003010">
    <property type="entry name" value="C-N_Hydrolase"/>
</dbReference>
<dbReference type="PROSITE" id="PS50263">
    <property type="entry name" value="CN_HYDROLASE"/>
    <property type="match status" value="1"/>
</dbReference>
<accession>A0A3G1KYJ3</accession>
<feature type="domain" description="CN hydrolase" evidence="2">
    <location>
        <begin position="30"/>
        <end position="277"/>
    </location>
</feature>
<dbReference type="KEGG" id="fwa:DCMF_24435"/>
<evidence type="ECO:0000313" key="3">
    <source>
        <dbReference type="EMBL" id="ATW27480.1"/>
    </source>
</evidence>
<protein>
    <recommendedName>
        <fullName evidence="2">CN hydrolase domain-containing protein</fullName>
    </recommendedName>
</protein>
<dbReference type="GO" id="GO:0016811">
    <property type="term" value="F:hydrolase activity, acting on carbon-nitrogen (but not peptide) bonds, in linear amides"/>
    <property type="evidence" value="ECO:0007669"/>
    <property type="project" value="TreeGrafter"/>
</dbReference>
<reference evidence="3 4" key="1">
    <citation type="submission" date="2016-10" db="EMBL/GenBank/DDBJ databases">
        <title>Complete Genome Sequence of Peptococcaceae strain DCMF.</title>
        <authorList>
            <person name="Edwards R.J."/>
            <person name="Holland S.I."/>
            <person name="Deshpande N.P."/>
            <person name="Wong Y.K."/>
            <person name="Ertan H."/>
            <person name="Manefield M."/>
            <person name="Russell T.L."/>
            <person name="Lee M.J."/>
        </authorList>
    </citation>
    <scope>NUCLEOTIDE SEQUENCE [LARGE SCALE GENOMIC DNA]</scope>
    <source>
        <strain evidence="3 4">DCMF</strain>
    </source>
</reference>
<dbReference type="CDD" id="cd07197">
    <property type="entry name" value="nitrilase"/>
    <property type="match status" value="1"/>
</dbReference>
<dbReference type="PANTHER" id="PTHR43674">
    <property type="entry name" value="NITRILASE C965.09-RELATED"/>
    <property type="match status" value="1"/>
</dbReference>
<dbReference type="InterPro" id="IPR050345">
    <property type="entry name" value="Aliph_Amidase/BUP"/>
</dbReference>
<gene>
    <name evidence="3" type="ORF">DCMF_24435</name>
</gene>
<name>A0A3G1KYJ3_FORW1</name>
<dbReference type="Gene3D" id="3.60.110.10">
    <property type="entry name" value="Carbon-nitrogen hydrolase"/>
    <property type="match status" value="1"/>
</dbReference>
<proteinExistence type="predicted"/>
<dbReference type="OrthoDB" id="9811121at2"/>
<organism evidence="3 4">
    <name type="scientific">Formimonas warabiya</name>
    <dbReference type="NCBI Taxonomy" id="1761012"/>
    <lineage>
        <taxon>Bacteria</taxon>
        <taxon>Bacillati</taxon>
        <taxon>Bacillota</taxon>
        <taxon>Clostridia</taxon>
        <taxon>Eubacteriales</taxon>
        <taxon>Peptococcaceae</taxon>
        <taxon>Candidatus Formimonas</taxon>
    </lineage>
</organism>
<evidence type="ECO:0000313" key="4">
    <source>
        <dbReference type="Proteomes" id="UP000323521"/>
    </source>
</evidence>